<keyword evidence="2" id="KW-0732">Signal</keyword>
<comment type="caution">
    <text evidence="4">The sequence shown here is derived from an EMBL/GenBank/DDBJ whole genome shotgun (WGS) entry which is preliminary data.</text>
</comment>
<feature type="domain" description="DUF7732" evidence="3">
    <location>
        <begin position="124"/>
        <end position="247"/>
    </location>
</feature>
<feature type="chain" id="PRO_5040195916" description="DUF7732 domain-containing protein" evidence="2">
    <location>
        <begin position="19"/>
        <end position="283"/>
    </location>
</feature>
<feature type="compositionally biased region" description="Low complexity" evidence="1">
    <location>
        <begin position="72"/>
        <end position="114"/>
    </location>
</feature>
<organism evidence="4 5">
    <name type="scientific">Dactylonectria macrodidyma</name>
    <dbReference type="NCBI Taxonomy" id="307937"/>
    <lineage>
        <taxon>Eukaryota</taxon>
        <taxon>Fungi</taxon>
        <taxon>Dikarya</taxon>
        <taxon>Ascomycota</taxon>
        <taxon>Pezizomycotina</taxon>
        <taxon>Sordariomycetes</taxon>
        <taxon>Hypocreomycetidae</taxon>
        <taxon>Hypocreales</taxon>
        <taxon>Nectriaceae</taxon>
        <taxon>Dactylonectria</taxon>
    </lineage>
</organism>
<feature type="signal peptide" evidence="2">
    <location>
        <begin position="1"/>
        <end position="18"/>
    </location>
</feature>
<sequence>MRFDLTLLALSAMGSVAASVVNAPGHVQVKRIDTAPQADEQDLYKRRGGGGGGSRGGGSSSGGGGRSGSGRSGKSSGSSKTGKSSGSSGSSSGSSGSSTSKSSNSGGTSSKGSGVTPAYGGGRYYAGGAKVPYRAGAVTAAGVVPFLLVGSAIAFWPGTWAYGAYMYHYDNPYRYHNVSSSANETREVICGCARYSVCGCEENNSTAYYDDLIGNGSYAALNKSVINVAKVNGTMTLLINGTLDNGTTAVGEDSAAPGSMQGMAEALGLWPVVAAVLATVFLA</sequence>
<dbReference type="AlphaFoldDB" id="A0A9P9F9T1"/>
<evidence type="ECO:0000259" key="3">
    <source>
        <dbReference type="Pfam" id="PF24866"/>
    </source>
</evidence>
<name>A0A9P9F9T1_9HYPO</name>
<feature type="region of interest" description="Disordered" evidence="1">
    <location>
        <begin position="31"/>
        <end position="114"/>
    </location>
</feature>
<dbReference type="PANTHER" id="PTHR42091:SF1">
    <property type="entry name" value="CONSERVED GLYCINE-RICH PROTEIN (AFU_ORTHOLOGUE AFUA_7G02440)"/>
    <property type="match status" value="1"/>
</dbReference>
<dbReference type="OrthoDB" id="5425547at2759"/>
<evidence type="ECO:0000256" key="1">
    <source>
        <dbReference type="SAM" id="MobiDB-lite"/>
    </source>
</evidence>
<evidence type="ECO:0000313" key="4">
    <source>
        <dbReference type="EMBL" id="KAH7156597.1"/>
    </source>
</evidence>
<feature type="compositionally biased region" description="Gly residues" evidence="1">
    <location>
        <begin position="49"/>
        <end position="71"/>
    </location>
</feature>
<dbReference type="Proteomes" id="UP000738349">
    <property type="component" value="Unassembled WGS sequence"/>
</dbReference>
<dbReference type="InterPro" id="IPR056634">
    <property type="entry name" value="DUF7732"/>
</dbReference>
<dbReference type="EMBL" id="JAGMUV010000005">
    <property type="protein sequence ID" value="KAH7156597.1"/>
    <property type="molecule type" value="Genomic_DNA"/>
</dbReference>
<protein>
    <recommendedName>
        <fullName evidence="3">DUF7732 domain-containing protein</fullName>
    </recommendedName>
</protein>
<accession>A0A9P9F9T1</accession>
<evidence type="ECO:0000256" key="2">
    <source>
        <dbReference type="SAM" id="SignalP"/>
    </source>
</evidence>
<gene>
    <name evidence="4" type="ORF">EDB81DRAFT_395703</name>
</gene>
<dbReference type="Pfam" id="PF24866">
    <property type="entry name" value="DUF7732"/>
    <property type="match status" value="1"/>
</dbReference>
<evidence type="ECO:0000313" key="5">
    <source>
        <dbReference type="Proteomes" id="UP000738349"/>
    </source>
</evidence>
<dbReference type="PANTHER" id="PTHR42091">
    <property type="entry name" value="CONSERVED GLYCINE-RICH PROTEIN (AFU_ORTHOLOGUE AFUA_7G02440)"/>
    <property type="match status" value="1"/>
</dbReference>
<proteinExistence type="predicted"/>
<reference evidence="4" key="1">
    <citation type="journal article" date="2021" name="Nat. Commun.">
        <title>Genetic determinants of endophytism in the Arabidopsis root mycobiome.</title>
        <authorList>
            <person name="Mesny F."/>
            <person name="Miyauchi S."/>
            <person name="Thiergart T."/>
            <person name="Pickel B."/>
            <person name="Atanasova L."/>
            <person name="Karlsson M."/>
            <person name="Huettel B."/>
            <person name="Barry K.W."/>
            <person name="Haridas S."/>
            <person name="Chen C."/>
            <person name="Bauer D."/>
            <person name="Andreopoulos W."/>
            <person name="Pangilinan J."/>
            <person name="LaButti K."/>
            <person name="Riley R."/>
            <person name="Lipzen A."/>
            <person name="Clum A."/>
            <person name="Drula E."/>
            <person name="Henrissat B."/>
            <person name="Kohler A."/>
            <person name="Grigoriev I.V."/>
            <person name="Martin F.M."/>
            <person name="Hacquard S."/>
        </authorList>
    </citation>
    <scope>NUCLEOTIDE SEQUENCE</scope>
    <source>
        <strain evidence="4">MPI-CAGE-AT-0147</strain>
    </source>
</reference>
<keyword evidence="5" id="KW-1185">Reference proteome</keyword>